<evidence type="ECO:0000256" key="11">
    <source>
        <dbReference type="ARBA" id="ARBA00049714"/>
    </source>
</evidence>
<evidence type="ECO:0000256" key="2">
    <source>
        <dbReference type="ARBA" id="ARBA00022723"/>
    </source>
</evidence>
<feature type="domain" description="4Fe-4S ferredoxin-type" evidence="13">
    <location>
        <begin position="372"/>
        <end position="402"/>
    </location>
</feature>
<dbReference type="SUPFAM" id="SSF54862">
    <property type="entry name" value="4Fe-4S ferredoxins"/>
    <property type="match status" value="1"/>
</dbReference>
<evidence type="ECO:0000259" key="13">
    <source>
        <dbReference type="PROSITE" id="PS51379"/>
    </source>
</evidence>
<dbReference type="InterPro" id="IPR005720">
    <property type="entry name" value="Dihydroorotate_DH_cat"/>
</dbReference>
<dbReference type="Gene3D" id="3.20.20.70">
    <property type="entry name" value="Aldolase class I"/>
    <property type="match status" value="1"/>
</dbReference>
<keyword evidence="4" id="KW-0408">Iron</keyword>
<dbReference type="AlphaFoldDB" id="A0AAJ1MKR0"/>
<dbReference type="FunFam" id="3.20.20.70:FF:000027">
    <property type="entry name" value="Dihydropyrimidine dehydrogenase [NADP(+)]"/>
    <property type="match status" value="1"/>
</dbReference>
<evidence type="ECO:0000256" key="10">
    <source>
        <dbReference type="ARBA" id="ARBA00049578"/>
    </source>
</evidence>
<dbReference type="PANTHER" id="PTHR43073:SF2">
    <property type="entry name" value="DIHYDROPYRIMIDINE DEHYDROGENASE [NADP(+)]"/>
    <property type="match status" value="1"/>
</dbReference>
<keyword evidence="3 14" id="KW-0560">Oxidoreductase</keyword>
<evidence type="ECO:0000256" key="1">
    <source>
        <dbReference type="ARBA" id="ARBA00010804"/>
    </source>
</evidence>
<dbReference type="Gene3D" id="3.30.70.20">
    <property type="match status" value="1"/>
</dbReference>
<keyword evidence="2" id="KW-0479">Metal-binding</keyword>
<comment type="caution">
    <text evidence="14">The sequence shown here is derived from an EMBL/GenBank/DDBJ whole genome shotgun (WGS) entry which is preliminary data.</text>
</comment>
<dbReference type="InterPro" id="IPR017896">
    <property type="entry name" value="4Fe4S_Fe-S-bd"/>
</dbReference>
<organism evidence="14 15">
    <name type="scientific">Candidatus Thalassospirochaeta sargassi</name>
    <dbReference type="NCBI Taxonomy" id="3119039"/>
    <lineage>
        <taxon>Bacteria</taxon>
        <taxon>Pseudomonadati</taxon>
        <taxon>Spirochaetota</taxon>
        <taxon>Spirochaetia</taxon>
        <taxon>Spirochaetales</taxon>
        <taxon>Spirochaetaceae</taxon>
        <taxon>Candidatus Thalassospirochaeta</taxon>
    </lineage>
</organism>
<dbReference type="NCBIfam" id="NF006183">
    <property type="entry name" value="PRK08318.1"/>
    <property type="match status" value="1"/>
</dbReference>
<dbReference type="InterPro" id="IPR013785">
    <property type="entry name" value="Aldolase_TIM"/>
</dbReference>
<evidence type="ECO:0000256" key="3">
    <source>
        <dbReference type="ARBA" id="ARBA00023002"/>
    </source>
</evidence>
<reference evidence="14 15" key="1">
    <citation type="submission" date="2022-12" db="EMBL/GenBank/DDBJ databases">
        <title>Metagenome assembled genome from gulf of manar.</title>
        <authorList>
            <person name="Kohli P."/>
            <person name="Pk S."/>
            <person name="Venkata Ramana C."/>
            <person name="Sasikala C."/>
        </authorList>
    </citation>
    <scope>NUCLEOTIDE SEQUENCE [LARGE SCALE GENOMIC DNA]</scope>
    <source>
        <strain evidence="14">JB008</strain>
    </source>
</reference>
<comment type="subunit">
    <text evidence="11">Heterotetramer of 2 PreA and 2 PreT subunits.</text>
</comment>
<evidence type="ECO:0000256" key="4">
    <source>
        <dbReference type="ARBA" id="ARBA00023004"/>
    </source>
</evidence>
<evidence type="ECO:0000256" key="7">
    <source>
        <dbReference type="ARBA" id="ARBA00032722"/>
    </source>
</evidence>
<dbReference type="PROSITE" id="PS51379">
    <property type="entry name" value="4FE4S_FER_2"/>
    <property type="match status" value="2"/>
</dbReference>
<evidence type="ECO:0000256" key="8">
    <source>
        <dbReference type="ARBA" id="ARBA00047685"/>
    </source>
</evidence>
<evidence type="ECO:0000313" key="14">
    <source>
        <dbReference type="EMBL" id="MDC7227071.1"/>
    </source>
</evidence>
<dbReference type="GO" id="GO:0046872">
    <property type="term" value="F:metal ion binding"/>
    <property type="evidence" value="ECO:0007669"/>
    <property type="project" value="UniProtKB-KW"/>
</dbReference>
<dbReference type="PROSITE" id="PS00198">
    <property type="entry name" value="4FE4S_FER_1"/>
    <property type="match status" value="1"/>
</dbReference>
<comment type="catalytic activity">
    <reaction evidence="9">
        <text>5,6-dihydrouracil + NAD(+) = uracil + NADH + H(+)</text>
        <dbReference type="Rhea" id="RHEA:20189"/>
        <dbReference type="ChEBI" id="CHEBI:15378"/>
        <dbReference type="ChEBI" id="CHEBI:15901"/>
        <dbReference type="ChEBI" id="CHEBI:17568"/>
        <dbReference type="ChEBI" id="CHEBI:57540"/>
        <dbReference type="ChEBI" id="CHEBI:57945"/>
        <dbReference type="EC" id="1.3.1.1"/>
    </reaction>
</comment>
<dbReference type="Pfam" id="PF01180">
    <property type="entry name" value="DHO_dh"/>
    <property type="match status" value="1"/>
</dbReference>
<evidence type="ECO:0000256" key="12">
    <source>
        <dbReference type="ARBA" id="ARBA00049728"/>
    </source>
</evidence>
<dbReference type="GO" id="GO:0005737">
    <property type="term" value="C:cytoplasm"/>
    <property type="evidence" value="ECO:0007669"/>
    <property type="project" value="InterPro"/>
</dbReference>
<dbReference type="Proteomes" id="UP001221217">
    <property type="component" value="Unassembled WGS sequence"/>
</dbReference>
<dbReference type="PANTHER" id="PTHR43073">
    <property type="entry name" value="DIHYDROPYRIMIDINE DEHYDROGENASE [NADP(+)]"/>
    <property type="match status" value="1"/>
</dbReference>
<keyword evidence="5" id="KW-0411">Iron-sulfur</keyword>
<comment type="catalytic activity">
    <reaction evidence="8">
        <text>5,6-dihydrothymine + NAD(+) = thymine + NADH + H(+)</text>
        <dbReference type="Rhea" id="RHEA:28791"/>
        <dbReference type="ChEBI" id="CHEBI:15378"/>
        <dbReference type="ChEBI" id="CHEBI:17821"/>
        <dbReference type="ChEBI" id="CHEBI:27468"/>
        <dbReference type="ChEBI" id="CHEBI:57540"/>
        <dbReference type="ChEBI" id="CHEBI:57945"/>
        <dbReference type="EC" id="1.3.1.1"/>
    </reaction>
</comment>
<evidence type="ECO:0000256" key="5">
    <source>
        <dbReference type="ARBA" id="ARBA00023014"/>
    </source>
</evidence>
<name>A0AAJ1MKR0_9SPIO</name>
<dbReference type="GO" id="GO:0051536">
    <property type="term" value="F:iron-sulfur cluster binding"/>
    <property type="evidence" value="ECO:0007669"/>
    <property type="project" value="UniProtKB-KW"/>
</dbReference>
<dbReference type="InterPro" id="IPR017900">
    <property type="entry name" value="4Fe4S_Fe_S_CS"/>
</dbReference>
<comment type="similarity">
    <text evidence="1">Belongs to the dihydropyrimidine dehydrogenase family.</text>
</comment>
<dbReference type="EC" id="1.3.1.1" evidence="12"/>
<dbReference type="SUPFAM" id="SSF51395">
    <property type="entry name" value="FMN-linked oxidoreductases"/>
    <property type="match status" value="1"/>
</dbReference>
<comment type="function">
    <text evidence="10">Involved in pyrimidine base degradation. Catalyzes physiologically the reduction of uracil to 5,6-dihydrouracil (DHU) by using NADH as a specific cosubstrate. It also catalyzes the reverse reaction and the reduction of thymine to 5,6-dihydrothymine (DHT).</text>
</comment>
<gene>
    <name evidence="14" type="primary">preA</name>
    <name evidence="14" type="ORF">PQJ61_09950</name>
</gene>
<feature type="domain" description="4Fe-4S ferredoxin-type" evidence="13">
    <location>
        <begin position="338"/>
        <end position="370"/>
    </location>
</feature>
<accession>A0AAJ1MKR0</accession>
<dbReference type="GO" id="GO:0004159">
    <property type="term" value="F:dihydropyrimidine dehydrogenase (NAD+) activity"/>
    <property type="evidence" value="ECO:0007669"/>
    <property type="project" value="UniProtKB-EC"/>
</dbReference>
<evidence type="ECO:0000256" key="6">
    <source>
        <dbReference type="ARBA" id="ARBA00030119"/>
    </source>
</evidence>
<evidence type="ECO:0000313" key="15">
    <source>
        <dbReference type="Proteomes" id="UP001221217"/>
    </source>
</evidence>
<proteinExistence type="inferred from homology"/>
<dbReference type="EMBL" id="JAQQAL010000022">
    <property type="protein sequence ID" value="MDC7227071.1"/>
    <property type="molecule type" value="Genomic_DNA"/>
</dbReference>
<protein>
    <recommendedName>
        <fullName evidence="12">dihydrouracil dehydrogenase (NAD(+))</fullName>
        <ecNumber evidence="12">1.3.1.1</ecNumber>
    </recommendedName>
    <alternativeName>
        <fullName evidence="7">Dihydrothymine dehydrogenase</fullName>
    </alternativeName>
    <alternativeName>
        <fullName evidence="6">Dihydrouracil dehydrogenase</fullName>
    </alternativeName>
</protein>
<sequence>MKKRTHADLSVDFLGFKCENPFMLSSSPVAATYEMCSKFLEAGGGGVVFKTIGTYIPDECSPRFDHVRKEGQPFLGFKNMEQISDHPYEENLKFLRKLKADYPTKCLIVSIMGSNEEDWTRLAKDVTEAGADIIECNFSCPQMTQENMGSDVGANLELIEKFTKATLAGTDIPVMLKMTPNIEKMEVPATAAIKAGGHAIAAINTIKSITHIDLDQMTALPVVNGKSSISGYSGAAAKPIALRFIANMKQDEYLKDIPISGIGGIETWEDCAEFISLGCTNLQFTTSIMQYGYRIVEDMISGLSIWMEEKGYKSINDFCGKALQNIVPAEDLERDFKVYPQIDYDKCVGCGRCYVSCFDGAHQAITWDPENRKVEIDEDKCVGCQLCLHVCPVANCITPGKVVFKPQDQFGKGSEAVYAEDVPCKRDIIVGQYDE</sequence>
<dbReference type="Pfam" id="PF14697">
    <property type="entry name" value="Fer4_21"/>
    <property type="match status" value="1"/>
</dbReference>
<evidence type="ECO:0000256" key="9">
    <source>
        <dbReference type="ARBA" id="ARBA00048792"/>
    </source>
</evidence>